<comment type="subcellular location">
    <subcellularLocation>
        <location evidence="1">Nucleus</location>
    </subcellularLocation>
</comment>
<dbReference type="OrthoDB" id="6017at2759"/>
<feature type="compositionally biased region" description="Low complexity" evidence="10">
    <location>
        <begin position="451"/>
        <end position="469"/>
    </location>
</feature>
<dbReference type="SUPFAM" id="SSF48403">
    <property type="entry name" value="Ankyrin repeat"/>
    <property type="match status" value="1"/>
</dbReference>
<dbReference type="Gene3D" id="1.25.40.20">
    <property type="entry name" value="Ankyrin repeat-containing domain"/>
    <property type="match status" value="1"/>
</dbReference>
<dbReference type="InterPro" id="IPR036770">
    <property type="entry name" value="Ankyrin_rpt-contain_sf"/>
</dbReference>
<dbReference type="PRINTS" id="PR00503">
    <property type="entry name" value="BROMODOMAIN"/>
</dbReference>
<evidence type="ECO:0000256" key="5">
    <source>
        <dbReference type="ARBA" id="ARBA00023117"/>
    </source>
</evidence>
<dbReference type="InterPro" id="IPR036427">
    <property type="entry name" value="Bromodomain-like_sf"/>
</dbReference>
<protein>
    <recommendedName>
        <fullName evidence="11">Bromo domain-containing protein</fullName>
    </recommendedName>
</protein>
<dbReference type="Proteomes" id="UP000053201">
    <property type="component" value="Unassembled WGS sequence"/>
</dbReference>
<dbReference type="PROSITE" id="PS50014">
    <property type="entry name" value="BROMODOMAIN_2"/>
    <property type="match status" value="1"/>
</dbReference>
<dbReference type="RefSeq" id="XP_016604529.1">
    <property type="nucleotide sequence ID" value="XM_016756232.1"/>
</dbReference>
<keyword evidence="7" id="KW-0539">Nucleus</keyword>
<keyword evidence="2" id="KW-0677">Repeat</keyword>
<dbReference type="GO" id="GO:0006368">
    <property type="term" value="P:transcription elongation by RNA polymerase II"/>
    <property type="evidence" value="ECO:0007669"/>
    <property type="project" value="TreeGrafter"/>
</dbReference>
<proteinExistence type="predicted"/>
<dbReference type="eggNOG" id="KOG4177">
    <property type="taxonomic scope" value="Eukaryota"/>
</dbReference>
<dbReference type="PANTHER" id="PTHR16062">
    <property type="entry name" value="SWI/SNF-RELATED"/>
    <property type="match status" value="1"/>
</dbReference>
<dbReference type="GO" id="GO:0016586">
    <property type="term" value="C:RSC-type complex"/>
    <property type="evidence" value="ECO:0007669"/>
    <property type="project" value="InterPro"/>
</dbReference>
<dbReference type="SMART" id="SM00248">
    <property type="entry name" value="ANK"/>
    <property type="match status" value="3"/>
</dbReference>
<dbReference type="InterPro" id="IPR001487">
    <property type="entry name" value="Bromodomain"/>
</dbReference>
<dbReference type="Pfam" id="PF00439">
    <property type="entry name" value="Bromodomain"/>
    <property type="match status" value="1"/>
</dbReference>
<dbReference type="InterPro" id="IPR002110">
    <property type="entry name" value="Ankyrin_rpt"/>
</dbReference>
<evidence type="ECO:0000256" key="4">
    <source>
        <dbReference type="ARBA" id="ARBA00023015"/>
    </source>
</evidence>
<feature type="repeat" description="ANK" evidence="8">
    <location>
        <begin position="245"/>
        <end position="277"/>
    </location>
</feature>
<dbReference type="STRING" id="645134.A0A0L0H689"/>
<dbReference type="GO" id="GO:0003682">
    <property type="term" value="F:chromatin binding"/>
    <property type="evidence" value="ECO:0007669"/>
    <property type="project" value="TreeGrafter"/>
</dbReference>
<evidence type="ECO:0000259" key="11">
    <source>
        <dbReference type="PROSITE" id="PS50014"/>
    </source>
</evidence>
<evidence type="ECO:0000313" key="12">
    <source>
        <dbReference type="EMBL" id="KNC96489.1"/>
    </source>
</evidence>
<keyword evidence="6" id="KW-0804">Transcription</keyword>
<dbReference type="PROSITE" id="PS50088">
    <property type="entry name" value="ANK_REPEAT"/>
    <property type="match status" value="1"/>
</dbReference>
<dbReference type="InterPro" id="IPR037382">
    <property type="entry name" value="Rsc/polybromo"/>
</dbReference>
<evidence type="ECO:0000256" key="8">
    <source>
        <dbReference type="PROSITE-ProRule" id="PRU00023"/>
    </source>
</evidence>
<reference evidence="12 13" key="1">
    <citation type="submission" date="2009-08" db="EMBL/GenBank/DDBJ databases">
        <title>The Genome Sequence of Spizellomyces punctatus strain DAOM BR117.</title>
        <authorList>
            <consortium name="The Broad Institute Genome Sequencing Platform"/>
            <person name="Russ C."/>
            <person name="Cuomo C."/>
            <person name="Shea T."/>
            <person name="Young S.K."/>
            <person name="Zeng Q."/>
            <person name="Koehrsen M."/>
            <person name="Haas B."/>
            <person name="Borodovsky M."/>
            <person name="Guigo R."/>
            <person name="Alvarado L."/>
            <person name="Berlin A."/>
            <person name="Bochicchio J."/>
            <person name="Borenstein D."/>
            <person name="Chapman S."/>
            <person name="Chen Z."/>
            <person name="Engels R."/>
            <person name="Freedman E."/>
            <person name="Gellesch M."/>
            <person name="Goldberg J."/>
            <person name="Griggs A."/>
            <person name="Gujja S."/>
            <person name="Heiman D."/>
            <person name="Hepburn T."/>
            <person name="Howarth C."/>
            <person name="Jen D."/>
            <person name="Larson L."/>
            <person name="Lewis B."/>
            <person name="Mehta T."/>
            <person name="Park D."/>
            <person name="Pearson M."/>
            <person name="Roberts A."/>
            <person name="Saif S."/>
            <person name="Shenoy N."/>
            <person name="Sisk P."/>
            <person name="Stolte C."/>
            <person name="Sykes S."/>
            <person name="Thomson T."/>
            <person name="Walk T."/>
            <person name="White J."/>
            <person name="Yandava C."/>
            <person name="Burger G."/>
            <person name="Gray M.W."/>
            <person name="Holland P.W.H."/>
            <person name="King N."/>
            <person name="Lang F.B.F."/>
            <person name="Roger A.J."/>
            <person name="Ruiz-Trillo I."/>
            <person name="Lander E."/>
            <person name="Nusbaum C."/>
        </authorList>
    </citation>
    <scope>NUCLEOTIDE SEQUENCE [LARGE SCALE GENOMIC DNA]</scope>
    <source>
        <strain evidence="12 13">DAOM BR117</strain>
    </source>
</reference>
<gene>
    <name evidence="12" type="ORF">SPPG_08078</name>
</gene>
<evidence type="ECO:0000256" key="3">
    <source>
        <dbReference type="ARBA" id="ARBA00022853"/>
    </source>
</evidence>
<keyword evidence="13" id="KW-1185">Reference proteome</keyword>
<dbReference type="VEuPathDB" id="FungiDB:SPPG_08078"/>
<evidence type="ECO:0000313" key="13">
    <source>
        <dbReference type="Proteomes" id="UP000053201"/>
    </source>
</evidence>
<evidence type="ECO:0000256" key="7">
    <source>
        <dbReference type="ARBA" id="ARBA00023242"/>
    </source>
</evidence>
<dbReference type="EMBL" id="KQ257468">
    <property type="protein sequence ID" value="KNC96489.1"/>
    <property type="molecule type" value="Genomic_DNA"/>
</dbReference>
<feature type="region of interest" description="Disordered" evidence="10">
    <location>
        <begin position="1"/>
        <end position="44"/>
    </location>
</feature>
<evidence type="ECO:0000256" key="6">
    <source>
        <dbReference type="ARBA" id="ARBA00023163"/>
    </source>
</evidence>
<sequence>MSTKRKRAALSDPSPAPIESRSIRSVTPGATPEPGQRSKKARMGNKIDHEASVDGALVANGSDIQGICRRLFDVVRYYKDDSGRLLAEPYLQLPPRTQFPDYDEVIAKPIAMNSIQARLDHNKYKSIQSFRTDVELVFENAKKYNQPQSRIYKDAVFLLQRFRTELENVKEEGLIDELQQVAEGKENAGRKNMKSTAKKAHSGKADLDALISAIEMDDLKTVKGLLAKGLDVNTLTEANLFGAKFTWAPLHAAAYFGRCDIATQLIDHGADVELSDTWYQSKPLGWAAYGGNLEMCQLLVESYNADTEFENIGGQTAFDMVADPDVPGWTKLLSKTSKTNGTAHNKVIEEDAEDSSVSDVQKKSRKGALPAVRLVLQSDHPSEQQSEIPDATKVKIKIPPARSNVNAEQEVISKVEEVKQKRLVNGQERIGDPESFIDVEAISSGDEGEGNNANSKAPSTTATTPTSSNRPEAASNATPARSLVTSLGIVSNDDHIRMILPIPTPTQTSHAMTVPQQVRSLNLRLLLLSSNQVSYTITGTQTMLPGDRGMRTKTLAFKMGGATVFDCLVGLENGVNAFEFVVLGGLNQGGMVSQKVSLFMNRV</sequence>
<evidence type="ECO:0000256" key="9">
    <source>
        <dbReference type="PROSITE-ProRule" id="PRU00035"/>
    </source>
</evidence>
<dbReference type="Gene3D" id="1.20.920.10">
    <property type="entry name" value="Bromodomain-like"/>
    <property type="match status" value="1"/>
</dbReference>
<dbReference type="InParanoid" id="A0A0L0H689"/>
<feature type="region of interest" description="Disordered" evidence="10">
    <location>
        <begin position="443"/>
        <end position="480"/>
    </location>
</feature>
<dbReference type="SUPFAM" id="SSF47370">
    <property type="entry name" value="Bromodomain"/>
    <property type="match status" value="1"/>
</dbReference>
<dbReference type="AlphaFoldDB" id="A0A0L0H689"/>
<keyword evidence="3" id="KW-0156">Chromatin regulator</keyword>
<name>A0A0L0H689_SPIPD</name>
<keyword evidence="8" id="KW-0040">ANK repeat</keyword>
<dbReference type="GeneID" id="27691256"/>
<dbReference type="Pfam" id="PF12796">
    <property type="entry name" value="Ank_2"/>
    <property type="match status" value="1"/>
</dbReference>
<organism evidence="12 13">
    <name type="scientific">Spizellomyces punctatus (strain DAOM BR117)</name>
    <dbReference type="NCBI Taxonomy" id="645134"/>
    <lineage>
        <taxon>Eukaryota</taxon>
        <taxon>Fungi</taxon>
        <taxon>Fungi incertae sedis</taxon>
        <taxon>Chytridiomycota</taxon>
        <taxon>Chytridiomycota incertae sedis</taxon>
        <taxon>Chytridiomycetes</taxon>
        <taxon>Spizellomycetales</taxon>
        <taxon>Spizellomycetaceae</taxon>
        <taxon>Spizellomyces</taxon>
    </lineage>
</organism>
<dbReference type="SMART" id="SM00297">
    <property type="entry name" value="BROMO"/>
    <property type="match status" value="1"/>
</dbReference>
<dbReference type="eggNOG" id="KOG1827">
    <property type="taxonomic scope" value="Eukaryota"/>
</dbReference>
<dbReference type="PROSITE" id="PS50297">
    <property type="entry name" value="ANK_REP_REGION"/>
    <property type="match status" value="1"/>
</dbReference>
<evidence type="ECO:0000256" key="10">
    <source>
        <dbReference type="SAM" id="MobiDB-lite"/>
    </source>
</evidence>
<dbReference type="PANTHER" id="PTHR16062:SF19">
    <property type="entry name" value="PROTEIN POLYBROMO-1"/>
    <property type="match status" value="1"/>
</dbReference>
<dbReference type="GO" id="GO:0006338">
    <property type="term" value="P:chromatin remodeling"/>
    <property type="evidence" value="ECO:0007669"/>
    <property type="project" value="InterPro"/>
</dbReference>
<keyword evidence="5 9" id="KW-0103">Bromodomain</keyword>
<accession>A0A0L0H689</accession>
<keyword evidence="4" id="KW-0805">Transcription regulation</keyword>
<evidence type="ECO:0000256" key="1">
    <source>
        <dbReference type="ARBA" id="ARBA00004123"/>
    </source>
</evidence>
<evidence type="ECO:0000256" key="2">
    <source>
        <dbReference type="ARBA" id="ARBA00022737"/>
    </source>
</evidence>
<feature type="domain" description="Bromo" evidence="11">
    <location>
        <begin position="82"/>
        <end position="152"/>
    </location>
</feature>